<protein>
    <submittedName>
        <fullName evidence="1">Uncharacterized protein</fullName>
    </submittedName>
</protein>
<sequence length="131" mass="14730">MLPMKIPCSVASSLPYGLLLQVSSISLGNRRTTIVRHLQVVRRRRRWTSLSRSLSVELDPDDNILQSFWPIVVRVAAVLLLLIRDCILGKVIGGVFACYIGEVEGETGVWIGLEVPVGNEWDNQQEWDSRT</sequence>
<dbReference type="InParanoid" id="A0A286U4Z6"/>
<keyword evidence="2" id="KW-1185">Reference proteome</keyword>
<dbReference type="EMBL" id="NBII01000012">
    <property type="protein sequence ID" value="PAV14644.1"/>
    <property type="molecule type" value="Genomic_DNA"/>
</dbReference>
<evidence type="ECO:0000313" key="1">
    <source>
        <dbReference type="EMBL" id="PAV14644.1"/>
    </source>
</evidence>
<name>A0A286U4Z6_9AGAM</name>
<organism evidence="1 2">
    <name type="scientific">Pyrrhoderma noxium</name>
    <dbReference type="NCBI Taxonomy" id="2282107"/>
    <lineage>
        <taxon>Eukaryota</taxon>
        <taxon>Fungi</taxon>
        <taxon>Dikarya</taxon>
        <taxon>Basidiomycota</taxon>
        <taxon>Agaricomycotina</taxon>
        <taxon>Agaricomycetes</taxon>
        <taxon>Hymenochaetales</taxon>
        <taxon>Hymenochaetaceae</taxon>
        <taxon>Pyrrhoderma</taxon>
    </lineage>
</organism>
<accession>A0A286U4Z6</accession>
<evidence type="ECO:0000313" key="2">
    <source>
        <dbReference type="Proteomes" id="UP000217199"/>
    </source>
</evidence>
<dbReference type="OrthoDB" id="3268283at2759"/>
<comment type="caution">
    <text evidence="1">The sequence shown here is derived from an EMBL/GenBank/DDBJ whole genome shotgun (WGS) entry which is preliminary data.</text>
</comment>
<dbReference type="Proteomes" id="UP000217199">
    <property type="component" value="Unassembled WGS sequence"/>
</dbReference>
<proteinExistence type="predicted"/>
<dbReference type="AlphaFoldDB" id="A0A286U4Z6"/>
<gene>
    <name evidence="1" type="ORF">PNOK_0972200</name>
</gene>
<reference evidence="1 2" key="1">
    <citation type="journal article" date="2017" name="Mol. Ecol.">
        <title>Comparative and population genomic landscape of Phellinus noxius: A hypervariable fungus causing root rot in trees.</title>
        <authorList>
            <person name="Chung C.L."/>
            <person name="Lee T.J."/>
            <person name="Akiba M."/>
            <person name="Lee H.H."/>
            <person name="Kuo T.H."/>
            <person name="Liu D."/>
            <person name="Ke H.M."/>
            <person name="Yokoi T."/>
            <person name="Roa M.B."/>
            <person name="Lu M.J."/>
            <person name="Chang Y.Y."/>
            <person name="Ann P.J."/>
            <person name="Tsai J.N."/>
            <person name="Chen C.Y."/>
            <person name="Tzean S.S."/>
            <person name="Ota Y."/>
            <person name="Hattori T."/>
            <person name="Sahashi N."/>
            <person name="Liou R.F."/>
            <person name="Kikuchi T."/>
            <person name="Tsai I.J."/>
        </authorList>
    </citation>
    <scope>NUCLEOTIDE SEQUENCE [LARGE SCALE GENOMIC DNA]</scope>
    <source>
        <strain evidence="1 2">FFPRI411160</strain>
    </source>
</reference>